<keyword evidence="2 3" id="KW-0040">ANK repeat</keyword>
<dbReference type="Gene3D" id="1.25.40.20">
    <property type="entry name" value="Ankyrin repeat-containing domain"/>
    <property type="match status" value="1"/>
</dbReference>
<accession>A0A9P8PMY1</accession>
<dbReference type="OrthoDB" id="10057496at2759"/>
<evidence type="ECO:0000256" key="2">
    <source>
        <dbReference type="ARBA" id="ARBA00023043"/>
    </source>
</evidence>
<gene>
    <name evidence="4" type="ORF">WICMUC_003030</name>
</gene>
<dbReference type="EMBL" id="JAEUBF010000796">
    <property type="protein sequence ID" value="KAH3674827.1"/>
    <property type="molecule type" value="Genomic_DNA"/>
</dbReference>
<name>A0A9P8PMY1_9ASCO</name>
<evidence type="ECO:0000256" key="3">
    <source>
        <dbReference type="PROSITE-ProRule" id="PRU00023"/>
    </source>
</evidence>
<dbReference type="PROSITE" id="PS50088">
    <property type="entry name" value="ANK_REPEAT"/>
    <property type="match status" value="1"/>
</dbReference>
<dbReference type="PANTHER" id="PTHR24188:SF29">
    <property type="entry name" value="GH09064P"/>
    <property type="match status" value="1"/>
</dbReference>
<dbReference type="SUPFAM" id="SSF48403">
    <property type="entry name" value="Ankyrin repeat"/>
    <property type="match status" value="1"/>
</dbReference>
<proteinExistence type="predicted"/>
<sequence>MSTQQLTQEEFDIILEDARYGDLETLQEIFSELPSSLLFEIKDEHTHTNAIHVASANGHLETVKYLLSLLAKQDAIKLVNIQNIEGNTPLHWAALNGHLQIVQLLCDEYEADAFVKNKFNHDSIFEAENNGKDDVETYFLKKFDVEPINADDDVEIKVSNDDVDVQVKPGTEIESISQEQVDNLQSNEEFINQRTKNLQI</sequence>
<dbReference type="SMART" id="SM00248">
    <property type="entry name" value="ANK"/>
    <property type="match status" value="2"/>
</dbReference>
<reference evidence="4" key="1">
    <citation type="journal article" date="2021" name="Open Biol.">
        <title>Shared evolutionary footprints suggest mitochondrial oxidative damage underlies multiple complex I losses in fungi.</title>
        <authorList>
            <person name="Schikora-Tamarit M.A."/>
            <person name="Marcet-Houben M."/>
            <person name="Nosek J."/>
            <person name="Gabaldon T."/>
        </authorList>
    </citation>
    <scope>NUCLEOTIDE SEQUENCE</scope>
    <source>
        <strain evidence="4">CBS6341</strain>
    </source>
</reference>
<keyword evidence="5" id="KW-1185">Reference proteome</keyword>
<keyword evidence="1" id="KW-0677">Repeat</keyword>
<dbReference type="PROSITE" id="PS50297">
    <property type="entry name" value="ANK_REP_REGION"/>
    <property type="match status" value="1"/>
</dbReference>
<dbReference type="Pfam" id="PF12796">
    <property type="entry name" value="Ank_2"/>
    <property type="match status" value="1"/>
</dbReference>
<reference evidence="4" key="2">
    <citation type="submission" date="2021-01" db="EMBL/GenBank/DDBJ databases">
        <authorList>
            <person name="Schikora-Tamarit M.A."/>
        </authorList>
    </citation>
    <scope>NUCLEOTIDE SEQUENCE</scope>
    <source>
        <strain evidence="4">CBS6341</strain>
    </source>
</reference>
<dbReference type="AlphaFoldDB" id="A0A9P8PMY1"/>
<comment type="caution">
    <text evidence="4">The sequence shown here is derived from an EMBL/GenBank/DDBJ whole genome shotgun (WGS) entry which is preliminary data.</text>
</comment>
<dbReference type="InterPro" id="IPR002110">
    <property type="entry name" value="Ankyrin_rpt"/>
</dbReference>
<evidence type="ECO:0000313" key="5">
    <source>
        <dbReference type="Proteomes" id="UP000769528"/>
    </source>
</evidence>
<organism evidence="4 5">
    <name type="scientific">Wickerhamomyces mucosus</name>
    <dbReference type="NCBI Taxonomy" id="1378264"/>
    <lineage>
        <taxon>Eukaryota</taxon>
        <taxon>Fungi</taxon>
        <taxon>Dikarya</taxon>
        <taxon>Ascomycota</taxon>
        <taxon>Saccharomycotina</taxon>
        <taxon>Saccharomycetes</taxon>
        <taxon>Phaffomycetales</taxon>
        <taxon>Wickerhamomycetaceae</taxon>
        <taxon>Wickerhamomyces</taxon>
    </lineage>
</organism>
<dbReference type="PANTHER" id="PTHR24188">
    <property type="entry name" value="ANKYRIN REPEAT PROTEIN"/>
    <property type="match status" value="1"/>
</dbReference>
<evidence type="ECO:0000256" key="1">
    <source>
        <dbReference type="ARBA" id="ARBA00022737"/>
    </source>
</evidence>
<dbReference type="InterPro" id="IPR036770">
    <property type="entry name" value="Ankyrin_rpt-contain_sf"/>
</dbReference>
<dbReference type="Proteomes" id="UP000769528">
    <property type="component" value="Unassembled WGS sequence"/>
</dbReference>
<protein>
    <recommendedName>
        <fullName evidence="6">Ankyrin repeat-containing protein YAR1</fullName>
    </recommendedName>
</protein>
<evidence type="ECO:0008006" key="6">
    <source>
        <dbReference type="Google" id="ProtNLM"/>
    </source>
</evidence>
<evidence type="ECO:0000313" key="4">
    <source>
        <dbReference type="EMBL" id="KAH3674827.1"/>
    </source>
</evidence>
<feature type="repeat" description="ANK" evidence="3">
    <location>
        <begin position="85"/>
        <end position="105"/>
    </location>
</feature>